<evidence type="ECO:0008006" key="3">
    <source>
        <dbReference type="Google" id="ProtNLM"/>
    </source>
</evidence>
<evidence type="ECO:0000313" key="2">
    <source>
        <dbReference type="Proteomes" id="UP001242368"/>
    </source>
</evidence>
<comment type="caution">
    <text evidence="1">The sequence shown here is derived from an EMBL/GenBank/DDBJ whole genome shotgun (WGS) entry which is preliminary data.</text>
</comment>
<dbReference type="RefSeq" id="WP_290362657.1">
    <property type="nucleotide sequence ID" value="NZ_JAUFQU010000001.1"/>
</dbReference>
<gene>
    <name evidence="1" type="ORF">QW060_05530</name>
</gene>
<accession>A0ABT8CQX6</accession>
<evidence type="ECO:0000313" key="1">
    <source>
        <dbReference type="EMBL" id="MDN3706589.1"/>
    </source>
</evidence>
<organism evidence="1 2">
    <name type="scientific">Paenimyroides ceti</name>
    <dbReference type="NCBI Taxonomy" id="395087"/>
    <lineage>
        <taxon>Bacteria</taxon>
        <taxon>Pseudomonadati</taxon>
        <taxon>Bacteroidota</taxon>
        <taxon>Flavobacteriia</taxon>
        <taxon>Flavobacteriales</taxon>
        <taxon>Flavobacteriaceae</taxon>
        <taxon>Paenimyroides</taxon>
    </lineage>
</organism>
<sequence length="182" mass="21038">MLKKSILSGLVSCILLSCIQVRGLTDDYNKLTAEQKTLVQPFRSNTILTKGKVYKINATELLEELREYPKAIVYIFTVGCPADSCLPLPVYEAYARANGYKIFFVMTSYKDLDEALDEPISEPLFVIDSDYYGKKYFRKYVDYFKNELQGRDRKSKEVVYDGGIHFFEHGIYKNTARYLPDN</sequence>
<dbReference type="EMBL" id="JAUFQU010000001">
    <property type="protein sequence ID" value="MDN3706589.1"/>
    <property type="molecule type" value="Genomic_DNA"/>
</dbReference>
<dbReference type="Proteomes" id="UP001242368">
    <property type="component" value="Unassembled WGS sequence"/>
</dbReference>
<protein>
    <recommendedName>
        <fullName evidence="3">Thioredoxin domain-containing protein</fullName>
    </recommendedName>
</protein>
<proteinExistence type="predicted"/>
<keyword evidence="2" id="KW-1185">Reference proteome</keyword>
<dbReference type="PROSITE" id="PS51257">
    <property type="entry name" value="PROKAR_LIPOPROTEIN"/>
    <property type="match status" value="1"/>
</dbReference>
<name>A0ABT8CQX6_9FLAO</name>
<reference evidence="2" key="1">
    <citation type="journal article" date="2019" name="Int. J. Syst. Evol. Microbiol.">
        <title>The Global Catalogue of Microorganisms (GCM) 10K type strain sequencing project: providing services to taxonomists for standard genome sequencing and annotation.</title>
        <authorList>
            <consortium name="The Broad Institute Genomics Platform"/>
            <consortium name="The Broad Institute Genome Sequencing Center for Infectious Disease"/>
            <person name="Wu L."/>
            <person name="Ma J."/>
        </authorList>
    </citation>
    <scope>NUCLEOTIDE SEQUENCE [LARGE SCALE GENOMIC DNA]</scope>
    <source>
        <strain evidence="2">CECT 7184</strain>
    </source>
</reference>